<keyword evidence="4" id="KW-1185">Reference proteome</keyword>
<dbReference type="AlphaFoldDB" id="A0AAE0NY54"/>
<accession>A0AAE0NY54</accession>
<name>A0AAE0NY54_9PEZI</name>
<evidence type="ECO:0000313" key="3">
    <source>
        <dbReference type="EMBL" id="KAK3389922.1"/>
    </source>
</evidence>
<dbReference type="Gene3D" id="3.30.540.30">
    <property type="match status" value="3"/>
</dbReference>
<dbReference type="Pfam" id="PF03571">
    <property type="entry name" value="Peptidase_M49"/>
    <property type="match status" value="2"/>
</dbReference>
<dbReference type="PANTHER" id="PTHR23422">
    <property type="entry name" value="DIPEPTIDYL PEPTIDASE III-RELATED"/>
    <property type="match status" value="1"/>
</dbReference>
<evidence type="ECO:0000256" key="2">
    <source>
        <dbReference type="ARBA" id="ARBA00022801"/>
    </source>
</evidence>
<reference evidence="3" key="1">
    <citation type="journal article" date="2023" name="Mol. Phylogenet. Evol.">
        <title>Genome-scale phylogeny and comparative genomics of the fungal order Sordariales.</title>
        <authorList>
            <person name="Hensen N."/>
            <person name="Bonometti L."/>
            <person name="Westerberg I."/>
            <person name="Brannstrom I.O."/>
            <person name="Guillou S."/>
            <person name="Cros-Aarteil S."/>
            <person name="Calhoun S."/>
            <person name="Haridas S."/>
            <person name="Kuo A."/>
            <person name="Mondo S."/>
            <person name="Pangilinan J."/>
            <person name="Riley R."/>
            <person name="LaButti K."/>
            <person name="Andreopoulos B."/>
            <person name="Lipzen A."/>
            <person name="Chen C."/>
            <person name="Yan M."/>
            <person name="Daum C."/>
            <person name="Ng V."/>
            <person name="Clum A."/>
            <person name="Steindorff A."/>
            <person name="Ohm R.A."/>
            <person name="Martin F."/>
            <person name="Silar P."/>
            <person name="Natvig D.O."/>
            <person name="Lalanne C."/>
            <person name="Gautier V."/>
            <person name="Ament-Velasquez S.L."/>
            <person name="Kruys A."/>
            <person name="Hutchinson M.I."/>
            <person name="Powell A.J."/>
            <person name="Barry K."/>
            <person name="Miller A.N."/>
            <person name="Grigoriev I.V."/>
            <person name="Debuchy R."/>
            <person name="Gladieux P."/>
            <person name="Hiltunen Thoren M."/>
            <person name="Johannesson H."/>
        </authorList>
    </citation>
    <scope>NUCLEOTIDE SEQUENCE</scope>
    <source>
        <strain evidence="3">CBS 232.78</strain>
    </source>
</reference>
<comment type="caution">
    <text evidence="3">The sequence shown here is derived from an EMBL/GenBank/DDBJ whole genome shotgun (WGS) entry which is preliminary data.</text>
</comment>
<dbReference type="InterPro" id="IPR039461">
    <property type="entry name" value="Peptidase_M49"/>
</dbReference>
<proteinExistence type="predicted"/>
<gene>
    <name evidence="3" type="ORF">B0H63DRAFT_492637</name>
</gene>
<keyword evidence="2" id="KW-0378">Hydrolase</keyword>
<dbReference type="EMBL" id="JAULSW010000002">
    <property type="protein sequence ID" value="KAK3389922.1"/>
    <property type="molecule type" value="Genomic_DNA"/>
</dbReference>
<dbReference type="GO" id="GO:0005737">
    <property type="term" value="C:cytoplasm"/>
    <property type="evidence" value="ECO:0007669"/>
    <property type="project" value="TreeGrafter"/>
</dbReference>
<dbReference type="GO" id="GO:0046872">
    <property type="term" value="F:metal ion binding"/>
    <property type="evidence" value="ECO:0007669"/>
    <property type="project" value="UniProtKB-KW"/>
</dbReference>
<sequence length="584" mass="65668">MASHTPTLCGVVHQLVVKPVFDAPEPREKLYAHFMARAAWYGSRIWMRQDMLVTRYGVLPKELDTFQGYATTFLCNLGNYYGEGDQKFVPDLSAEALHKIAAISPKAKDRLRKIIGPLENAQSAYYPGTEHISHEEIAKMSKVMEQYNIGPENTRVRKLLQDGKPVDQLLQASAEISVSDNTSQGLADGIVLVKRDYSEELSKVCLALKIAEQHTSNSKQLQFLTHYIECFRTASLEAFQEVEHLIGFIESYRDPAGIRSEWEAMIGIADPGEASRLKRLVESSTAIICHLSWAVEGVNDDKGLYEKSLFEAFDFTSVHALAVCGSIVFEAANLPNEKTCGFKNVVLTNRLTANNPKFLCDWVNPSEVKQFKEIMHIVRYVATAIHELLGHVTGKPLSESAPGTYNFNKKSPPISPITGELISSHYLPGQTWGSIFGKLAEITSDDRNLEALEHYNIEIQSWGQVHHQAHFSILKHLQDGGDVIRIDHDPANSSLTVHVDRNKFTSHGKPALGRYLCDLYIWRCTADVAACKELYEPLCAVDGEDEQWKQIVCSKPKPRWKFVQPNTFVNGDVVEMKVYEERNK</sequence>
<organism evidence="3 4">
    <name type="scientific">Podospora didyma</name>
    <dbReference type="NCBI Taxonomy" id="330526"/>
    <lineage>
        <taxon>Eukaryota</taxon>
        <taxon>Fungi</taxon>
        <taxon>Dikarya</taxon>
        <taxon>Ascomycota</taxon>
        <taxon>Pezizomycotina</taxon>
        <taxon>Sordariomycetes</taxon>
        <taxon>Sordariomycetidae</taxon>
        <taxon>Sordariales</taxon>
        <taxon>Podosporaceae</taxon>
        <taxon>Podospora</taxon>
    </lineage>
</organism>
<dbReference type="GO" id="GO:0008239">
    <property type="term" value="F:dipeptidyl-peptidase activity"/>
    <property type="evidence" value="ECO:0007669"/>
    <property type="project" value="TreeGrafter"/>
</dbReference>
<dbReference type="Proteomes" id="UP001285441">
    <property type="component" value="Unassembled WGS sequence"/>
</dbReference>
<evidence type="ECO:0000256" key="1">
    <source>
        <dbReference type="ARBA" id="ARBA00022723"/>
    </source>
</evidence>
<reference evidence="3" key="2">
    <citation type="submission" date="2023-06" db="EMBL/GenBank/DDBJ databases">
        <authorList>
            <consortium name="Lawrence Berkeley National Laboratory"/>
            <person name="Haridas S."/>
            <person name="Hensen N."/>
            <person name="Bonometti L."/>
            <person name="Westerberg I."/>
            <person name="Brannstrom I.O."/>
            <person name="Guillou S."/>
            <person name="Cros-Aarteil S."/>
            <person name="Calhoun S."/>
            <person name="Kuo A."/>
            <person name="Mondo S."/>
            <person name="Pangilinan J."/>
            <person name="Riley R."/>
            <person name="LaButti K."/>
            <person name="Andreopoulos B."/>
            <person name="Lipzen A."/>
            <person name="Chen C."/>
            <person name="Yanf M."/>
            <person name="Daum C."/>
            <person name="Ng V."/>
            <person name="Clum A."/>
            <person name="Steindorff A."/>
            <person name="Ohm R."/>
            <person name="Martin F."/>
            <person name="Silar P."/>
            <person name="Natvig D."/>
            <person name="Lalanne C."/>
            <person name="Gautier V."/>
            <person name="Ament-velasquez S.L."/>
            <person name="Kruys A."/>
            <person name="Hutchinson M.I."/>
            <person name="Powell A.J."/>
            <person name="Barry K."/>
            <person name="Miller A.N."/>
            <person name="Grigoriev I.V."/>
            <person name="Debuchy R."/>
            <person name="Gladieux P."/>
            <person name="Thoren M.H."/>
            <person name="Johannesson H."/>
        </authorList>
    </citation>
    <scope>NUCLEOTIDE SEQUENCE</scope>
    <source>
        <strain evidence="3">CBS 232.78</strain>
    </source>
</reference>
<dbReference type="PANTHER" id="PTHR23422:SF11">
    <property type="entry name" value="DIPEPTIDYL PEPTIDASE 3"/>
    <property type="match status" value="1"/>
</dbReference>
<evidence type="ECO:0000313" key="4">
    <source>
        <dbReference type="Proteomes" id="UP001285441"/>
    </source>
</evidence>
<protein>
    <submittedName>
        <fullName evidence="3">Dipeptidyl peptidase III</fullName>
    </submittedName>
</protein>
<keyword evidence="1" id="KW-0479">Metal-binding</keyword>